<evidence type="ECO:0000256" key="16">
    <source>
        <dbReference type="ARBA" id="ARBA00042798"/>
    </source>
</evidence>
<comment type="catalytic activity">
    <reaction evidence="10">
        <text>8-oxo-dGTP + H2O = 8-oxo-dGMP + diphosphate + H(+)</text>
        <dbReference type="Rhea" id="RHEA:31575"/>
        <dbReference type="ChEBI" id="CHEBI:15377"/>
        <dbReference type="ChEBI" id="CHEBI:15378"/>
        <dbReference type="ChEBI" id="CHEBI:33019"/>
        <dbReference type="ChEBI" id="CHEBI:63224"/>
        <dbReference type="ChEBI" id="CHEBI:77896"/>
        <dbReference type="EC" id="3.6.1.55"/>
    </reaction>
</comment>
<dbReference type="InterPro" id="IPR020084">
    <property type="entry name" value="NUDIX_hydrolase_CS"/>
</dbReference>
<evidence type="ECO:0000256" key="6">
    <source>
        <dbReference type="ARBA" id="ARBA00022763"/>
    </source>
</evidence>
<evidence type="ECO:0000256" key="3">
    <source>
        <dbReference type="ARBA" id="ARBA00022457"/>
    </source>
</evidence>
<evidence type="ECO:0000313" key="19">
    <source>
        <dbReference type="EMBL" id="ACU89025.1"/>
    </source>
</evidence>
<evidence type="ECO:0000259" key="18">
    <source>
        <dbReference type="PROSITE" id="PS51462"/>
    </source>
</evidence>
<dbReference type="InterPro" id="IPR020476">
    <property type="entry name" value="Nudix_hydrolase"/>
</dbReference>
<dbReference type="CDD" id="cd03425">
    <property type="entry name" value="NUDIX_MutT_NudA_like"/>
    <property type="match status" value="1"/>
</dbReference>
<dbReference type="OrthoDB" id="9810648at2"/>
<keyword evidence="5" id="KW-0479">Metal-binding</keyword>
<dbReference type="GO" id="GO:0035539">
    <property type="term" value="F:8-oxo-7,8-dihydrodeoxyguanosine triphosphate pyrophosphatase activity"/>
    <property type="evidence" value="ECO:0007669"/>
    <property type="project" value="UniProtKB-EC"/>
</dbReference>
<evidence type="ECO:0000256" key="2">
    <source>
        <dbReference type="ARBA" id="ARBA00005582"/>
    </source>
</evidence>
<gene>
    <name evidence="19" type="ordered locus">Dbac_0910</name>
</gene>
<comment type="catalytic activity">
    <reaction evidence="11">
        <text>8-oxo-GTP + H2O = 8-oxo-GMP + diphosphate + H(+)</text>
        <dbReference type="Rhea" id="RHEA:67616"/>
        <dbReference type="ChEBI" id="CHEBI:15377"/>
        <dbReference type="ChEBI" id="CHEBI:15378"/>
        <dbReference type="ChEBI" id="CHEBI:33019"/>
        <dbReference type="ChEBI" id="CHEBI:143553"/>
        <dbReference type="ChEBI" id="CHEBI:145694"/>
    </reaction>
</comment>
<dbReference type="InterPro" id="IPR015797">
    <property type="entry name" value="NUDIX_hydrolase-like_dom_sf"/>
</dbReference>
<sequence>MDNNPPSTKKHIHVTCAIIEREGRVLAAQRSAVMNMPHKWEFPGGKIDPGETAEECLRRELLEEIGIQARIGRSLPASTHQYPTFTITLYPFVCTIEEGEIVLHEHAALLWLLPSQLHTLDWAEADIPVVTAYMSTNGGTA</sequence>
<dbReference type="InterPro" id="IPR000086">
    <property type="entry name" value="NUDIX_hydrolase_dom"/>
</dbReference>
<dbReference type="Proteomes" id="UP000002216">
    <property type="component" value="Chromosome"/>
</dbReference>
<evidence type="ECO:0000256" key="9">
    <source>
        <dbReference type="ARBA" id="ARBA00023204"/>
    </source>
</evidence>
<dbReference type="Gene3D" id="3.90.79.10">
    <property type="entry name" value="Nucleoside Triphosphate Pyrophosphohydrolase"/>
    <property type="match status" value="1"/>
</dbReference>
<comment type="cofactor">
    <cofactor evidence="1">
        <name>Mg(2+)</name>
        <dbReference type="ChEBI" id="CHEBI:18420"/>
    </cofactor>
</comment>
<name>C7LPI2_DESBD</name>
<keyword evidence="6" id="KW-0227">DNA damage</keyword>
<dbReference type="SUPFAM" id="SSF55811">
    <property type="entry name" value="Nudix"/>
    <property type="match status" value="1"/>
</dbReference>
<evidence type="ECO:0000313" key="20">
    <source>
        <dbReference type="Proteomes" id="UP000002216"/>
    </source>
</evidence>
<evidence type="ECO:0000256" key="14">
    <source>
        <dbReference type="ARBA" id="ARBA00041592"/>
    </source>
</evidence>
<dbReference type="GO" id="GO:0008413">
    <property type="term" value="F:8-oxo-7,8-dihydroguanosine triphosphate pyrophosphatase activity"/>
    <property type="evidence" value="ECO:0007669"/>
    <property type="project" value="TreeGrafter"/>
</dbReference>
<dbReference type="RefSeq" id="WP_015773125.1">
    <property type="nucleotide sequence ID" value="NC_013173.1"/>
</dbReference>
<dbReference type="GO" id="GO:0006281">
    <property type="term" value="P:DNA repair"/>
    <property type="evidence" value="ECO:0007669"/>
    <property type="project" value="UniProtKB-KW"/>
</dbReference>
<dbReference type="EC" id="3.6.1.55" evidence="12"/>
<evidence type="ECO:0000256" key="10">
    <source>
        <dbReference type="ARBA" id="ARBA00035861"/>
    </source>
</evidence>
<keyword evidence="4" id="KW-0235">DNA replication</keyword>
<dbReference type="GO" id="GO:0046872">
    <property type="term" value="F:metal ion binding"/>
    <property type="evidence" value="ECO:0007669"/>
    <property type="project" value="UniProtKB-KW"/>
</dbReference>
<evidence type="ECO:0000256" key="5">
    <source>
        <dbReference type="ARBA" id="ARBA00022723"/>
    </source>
</evidence>
<dbReference type="AlphaFoldDB" id="C7LPI2"/>
<evidence type="ECO:0000256" key="15">
    <source>
        <dbReference type="ARBA" id="ARBA00041979"/>
    </source>
</evidence>
<evidence type="ECO:0000256" key="17">
    <source>
        <dbReference type="RuleBase" id="RU003476"/>
    </source>
</evidence>
<dbReference type="eggNOG" id="COG0494">
    <property type="taxonomic scope" value="Bacteria"/>
</dbReference>
<dbReference type="InterPro" id="IPR047127">
    <property type="entry name" value="MutT-like"/>
</dbReference>
<keyword evidence="9" id="KW-0234">DNA repair</keyword>
<dbReference type="GO" id="GO:0044715">
    <property type="term" value="F:8-oxo-dGDP phosphatase activity"/>
    <property type="evidence" value="ECO:0007669"/>
    <property type="project" value="TreeGrafter"/>
</dbReference>
<evidence type="ECO:0000256" key="13">
    <source>
        <dbReference type="ARBA" id="ARBA00040794"/>
    </source>
</evidence>
<dbReference type="GO" id="GO:0006260">
    <property type="term" value="P:DNA replication"/>
    <property type="evidence" value="ECO:0007669"/>
    <property type="project" value="UniProtKB-KW"/>
</dbReference>
<dbReference type="PANTHER" id="PTHR47707">
    <property type="entry name" value="8-OXO-DGTP DIPHOSPHATASE"/>
    <property type="match status" value="1"/>
</dbReference>
<evidence type="ECO:0000256" key="1">
    <source>
        <dbReference type="ARBA" id="ARBA00001946"/>
    </source>
</evidence>
<dbReference type="PANTHER" id="PTHR47707:SF1">
    <property type="entry name" value="NUDIX HYDROLASE FAMILY PROTEIN"/>
    <property type="match status" value="1"/>
</dbReference>
<organism evidence="19 20">
    <name type="scientific">Desulfomicrobium baculatum (strain DSM 4028 / VKM B-1378 / X)</name>
    <name type="common">Desulfovibrio baculatus</name>
    <dbReference type="NCBI Taxonomy" id="525897"/>
    <lineage>
        <taxon>Bacteria</taxon>
        <taxon>Pseudomonadati</taxon>
        <taxon>Thermodesulfobacteriota</taxon>
        <taxon>Desulfovibrionia</taxon>
        <taxon>Desulfovibrionales</taxon>
        <taxon>Desulfomicrobiaceae</taxon>
        <taxon>Desulfomicrobium</taxon>
    </lineage>
</organism>
<evidence type="ECO:0000256" key="12">
    <source>
        <dbReference type="ARBA" id="ARBA00038905"/>
    </source>
</evidence>
<comment type="similarity">
    <text evidence="2 17">Belongs to the Nudix hydrolase family.</text>
</comment>
<evidence type="ECO:0000256" key="4">
    <source>
        <dbReference type="ARBA" id="ARBA00022705"/>
    </source>
</evidence>
<dbReference type="Pfam" id="PF00293">
    <property type="entry name" value="NUDIX"/>
    <property type="match status" value="1"/>
</dbReference>
<evidence type="ECO:0000256" key="7">
    <source>
        <dbReference type="ARBA" id="ARBA00022801"/>
    </source>
</evidence>
<dbReference type="STRING" id="525897.Dbac_0910"/>
<dbReference type="PRINTS" id="PR00502">
    <property type="entry name" value="NUDIXFAMILY"/>
</dbReference>
<keyword evidence="3" id="KW-0515">Mutator protein</keyword>
<proteinExistence type="inferred from homology"/>
<protein>
    <recommendedName>
        <fullName evidence="13">8-oxo-dGTP diphosphatase</fullName>
        <ecNumber evidence="12">3.6.1.55</ecNumber>
    </recommendedName>
    <alternativeName>
        <fullName evidence="16">7,8-dihydro-8-oxoguanine-triphosphatase</fullName>
    </alternativeName>
    <alternativeName>
        <fullName evidence="15">Mutator protein MutT</fullName>
    </alternativeName>
    <alternativeName>
        <fullName evidence="14">dGTP pyrophosphohydrolase</fullName>
    </alternativeName>
</protein>
<dbReference type="PROSITE" id="PS51462">
    <property type="entry name" value="NUDIX"/>
    <property type="match status" value="1"/>
</dbReference>
<evidence type="ECO:0000256" key="8">
    <source>
        <dbReference type="ARBA" id="ARBA00022842"/>
    </source>
</evidence>
<keyword evidence="8" id="KW-0460">Magnesium</keyword>
<feature type="domain" description="Nudix hydrolase" evidence="18">
    <location>
        <begin position="9"/>
        <end position="134"/>
    </location>
</feature>
<evidence type="ECO:0000256" key="11">
    <source>
        <dbReference type="ARBA" id="ARBA00036904"/>
    </source>
</evidence>
<dbReference type="KEGG" id="dba:Dbac_0910"/>
<dbReference type="GO" id="GO:0044716">
    <property type="term" value="F:8-oxo-GDP phosphatase activity"/>
    <property type="evidence" value="ECO:0007669"/>
    <property type="project" value="TreeGrafter"/>
</dbReference>
<dbReference type="PROSITE" id="PS00893">
    <property type="entry name" value="NUDIX_BOX"/>
    <property type="match status" value="1"/>
</dbReference>
<keyword evidence="7 17" id="KW-0378">Hydrolase</keyword>
<dbReference type="EMBL" id="CP001629">
    <property type="protein sequence ID" value="ACU89025.1"/>
    <property type="molecule type" value="Genomic_DNA"/>
</dbReference>
<reference evidence="19 20" key="1">
    <citation type="journal article" date="2009" name="Stand. Genomic Sci.">
        <title>Complete genome sequence of Desulfomicrobium baculatum type strain (X).</title>
        <authorList>
            <person name="Copeland A."/>
            <person name="Spring S."/>
            <person name="Goker M."/>
            <person name="Schneider S."/>
            <person name="Lapidus A."/>
            <person name="Del Rio T.G."/>
            <person name="Tice H."/>
            <person name="Cheng J.F."/>
            <person name="Chen F."/>
            <person name="Nolan M."/>
            <person name="Bruce D."/>
            <person name="Goodwin L."/>
            <person name="Pitluck S."/>
            <person name="Ivanova N."/>
            <person name="Mavrommatis K."/>
            <person name="Ovchinnikova G."/>
            <person name="Pati A."/>
            <person name="Chen A."/>
            <person name="Palaniappan K."/>
            <person name="Land M."/>
            <person name="Hauser L."/>
            <person name="Chang Y.J."/>
            <person name="Jeffries C.C."/>
            <person name="Meincke L."/>
            <person name="Sims D."/>
            <person name="Brettin T."/>
            <person name="Detter J.C."/>
            <person name="Han C."/>
            <person name="Chain P."/>
            <person name="Bristow J."/>
            <person name="Eisen J.A."/>
            <person name="Markowitz V."/>
            <person name="Hugenholtz P."/>
            <person name="Kyrpides N.C."/>
            <person name="Klenk H.P."/>
            <person name="Lucas S."/>
        </authorList>
    </citation>
    <scope>NUCLEOTIDE SEQUENCE [LARGE SCALE GENOMIC DNA]</scope>
    <source>
        <strain evidence="20">DSM 4028 / VKM B-1378 / X</strain>
    </source>
</reference>
<keyword evidence="20" id="KW-1185">Reference proteome</keyword>
<accession>C7LPI2</accession>
<dbReference type="HOGENOM" id="CLU_037162_19_3_7"/>